<organism evidence="1">
    <name type="scientific">Tanacetum cinerariifolium</name>
    <name type="common">Dalmatian daisy</name>
    <name type="synonym">Chrysanthemum cinerariifolium</name>
    <dbReference type="NCBI Taxonomy" id="118510"/>
    <lineage>
        <taxon>Eukaryota</taxon>
        <taxon>Viridiplantae</taxon>
        <taxon>Streptophyta</taxon>
        <taxon>Embryophyta</taxon>
        <taxon>Tracheophyta</taxon>
        <taxon>Spermatophyta</taxon>
        <taxon>Magnoliopsida</taxon>
        <taxon>eudicotyledons</taxon>
        <taxon>Gunneridae</taxon>
        <taxon>Pentapetalae</taxon>
        <taxon>asterids</taxon>
        <taxon>campanulids</taxon>
        <taxon>Asterales</taxon>
        <taxon>Asteraceae</taxon>
        <taxon>Asteroideae</taxon>
        <taxon>Anthemideae</taxon>
        <taxon>Anthemidinae</taxon>
        <taxon>Tanacetum</taxon>
    </lineage>
</organism>
<evidence type="ECO:0000313" key="1">
    <source>
        <dbReference type="EMBL" id="GEU42471.1"/>
    </source>
</evidence>
<sequence length="288" mass="32023">MDEVVVCGDVAVKGRVNVVKDGLFSCNSECGCGNYICKETCHPGVYGDCELLPVIRCNIVCDMSSYISVRSVGSILNFEKLKWELVDLDSLNGTLLNYKAVHHPQIRSRHRGDAVELTSENTITLGTTSKLSESLFAKKLPAPLQPNEANGKRTSPRQRKLICDDECSKLECKKVLADAFGVNTSVSLAYHICHGQGHIAKEYKEKKQEKDSQWFKDKALLMEAKEKGVALDAKAEAFLADVECTAHYDDSLAITTTTAFEVIHEDAYDSDLDEAPHAIYWRGHQQRH</sequence>
<dbReference type="Gene3D" id="2.60.200.20">
    <property type="match status" value="1"/>
</dbReference>
<protein>
    <submittedName>
        <fullName evidence="1">Protein phosphatase 2C 70</fullName>
    </submittedName>
</protein>
<dbReference type="AlphaFoldDB" id="A0A6L2JZC5"/>
<dbReference type="SUPFAM" id="SSF49879">
    <property type="entry name" value="SMAD/FHA domain"/>
    <property type="match status" value="1"/>
</dbReference>
<name>A0A6L2JZC5_TANCI</name>
<proteinExistence type="predicted"/>
<comment type="caution">
    <text evidence="1">The sequence shown here is derived from an EMBL/GenBank/DDBJ whole genome shotgun (WGS) entry which is preliminary data.</text>
</comment>
<reference evidence="1" key="1">
    <citation type="journal article" date="2019" name="Sci. Rep.">
        <title>Draft genome of Tanacetum cinerariifolium, the natural source of mosquito coil.</title>
        <authorList>
            <person name="Yamashiro T."/>
            <person name="Shiraishi A."/>
            <person name="Satake H."/>
            <person name="Nakayama K."/>
        </authorList>
    </citation>
    <scope>NUCLEOTIDE SEQUENCE</scope>
</reference>
<dbReference type="GO" id="GO:0005634">
    <property type="term" value="C:nucleus"/>
    <property type="evidence" value="ECO:0007669"/>
    <property type="project" value="TreeGrafter"/>
</dbReference>
<dbReference type="GO" id="GO:0000981">
    <property type="term" value="F:DNA-binding transcription factor activity, RNA polymerase II-specific"/>
    <property type="evidence" value="ECO:0007669"/>
    <property type="project" value="TreeGrafter"/>
</dbReference>
<dbReference type="InterPro" id="IPR034078">
    <property type="entry name" value="NFX1_fam"/>
</dbReference>
<dbReference type="PANTHER" id="PTHR12360">
    <property type="entry name" value="NUCLEAR TRANSCRIPTION FACTOR, X-BOX BINDING 1 NFX1"/>
    <property type="match status" value="1"/>
</dbReference>
<dbReference type="InterPro" id="IPR008984">
    <property type="entry name" value="SMAD_FHA_dom_sf"/>
</dbReference>
<accession>A0A6L2JZC5</accession>
<dbReference type="GO" id="GO:0000977">
    <property type="term" value="F:RNA polymerase II transcription regulatory region sequence-specific DNA binding"/>
    <property type="evidence" value="ECO:0007669"/>
    <property type="project" value="TreeGrafter"/>
</dbReference>
<gene>
    <name evidence="1" type="ORF">Tci_014449</name>
</gene>
<dbReference type="PANTHER" id="PTHR12360:SF12">
    <property type="entry name" value="TRANSCRIPTIONAL REPRESSOR NF-X1"/>
    <property type="match status" value="1"/>
</dbReference>
<dbReference type="EMBL" id="BKCJ010001573">
    <property type="protein sequence ID" value="GEU42471.1"/>
    <property type="molecule type" value="Genomic_DNA"/>
</dbReference>